<keyword evidence="7" id="KW-0067">ATP-binding</keyword>
<keyword evidence="6" id="KW-0227">DNA damage</keyword>
<feature type="domain" description="RecF/RecN/SMC N-terminal" evidence="12">
    <location>
        <begin position="45"/>
        <end position="125"/>
    </location>
</feature>
<dbReference type="SUPFAM" id="SSF52540">
    <property type="entry name" value="P-loop containing nucleoside triphosphate hydrolases"/>
    <property type="match status" value="1"/>
</dbReference>
<keyword evidence="14" id="KW-1185">Reference proteome</keyword>
<evidence type="ECO:0000256" key="5">
    <source>
        <dbReference type="ARBA" id="ARBA00022741"/>
    </source>
</evidence>
<dbReference type="Pfam" id="PF02463">
    <property type="entry name" value="SMC_N"/>
    <property type="match status" value="1"/>
</dbReference>
<name>A0ABN8Q1G7_9CNID</name>
<evidence type="ECO:0000256" key="7">
    <source>
        <dbReference type="ARBA" id="ARBA00022840"/>
    </source>
</evidence>
<dbReference type="PANTHER" id="PTHR19306:SF6">
    <property type="entry name" value="STRUCTURAL MAINTENANCE OF CHROMOSOMES PROTEIN 6"/>
    <property type="match status" value="1"/>
</dbReference>
<proteinExistence type="inferred from homology"/>
<keyword evidence="8" id="KW-0175">Coiled coil</keyword>
<evidence type="ECO:0000259" key="12">
    <source>
        <dbReference type="Pfam" id="PF02463"/>
    </source>
</evidence>
<keyword evidence="4" id="KW-0158">Chromosome</keyword>
<evidence type="ECO:0000256" key="9">
    <source>
        <dbReference type="ARBA" id="ARBA00023172"/>
    </source>
</evidence>
<keyword evidence="10" id="KW-0234">DNA repair</keyword>
<accession>A0ABN8Q1G7</accession>
<protein>
    <recommendedName>
        <fullName evidence="12">RecF/RecN/SMC N-terminal domain-containing protein</fullName>
    </recommendedName>
</protein>
<evidence type="ECO:0000256" key="4">
    <source>
        <dbReference type="ARBA" id="ARBA00022454"/>
    </source>
</evidence>
<dbReference type="PANTHER" id="PTHR19306">
    <property type="entry name" value="STRUCTURAL MAINTENANCE OF CHROMOSOMES 5,6 SMC5, SMC6"/>
    <property type="match status" value="1"/>
</dbReference>
<evidence type="ECO:0000256" key="2">
    <source>
        <dbReference type="ARBA" id="ARBA00004286"/>
    </source>
</evidence>
<evidence type="ECO:0000256" key="6">
    <source>
        <dbReference type="ARBA" id="ARBA00022763"/>
    </source>
</evidence>
<evidence type="ECO:0000256" key="1">
    <source>
        <dbReference type="ARBA" id="ARBA00004123"/>
    </source>
</evidence>
<comment type="similarity">
    <text evidence="3">Belongs to the SMC family. SMC6 subfamily.</text>
</comment>
<comment type="caution">
    <text evidence="13">The sequence shown here is derived from an EMBL/GenBank/DDBJ whole genome shotgun (WGS) entry which is preliminary data.</text>
</comment>
<evidence type="ECO:0000313" key="13">
    <source>
        <dbReference type="EMBL" id="CAH3155289.1"/>
    </source>
</evidence>
<sequence>MYLLSSRIFEKHTLSCLLIPKQPLDCILLVNVESGTKRVAKDTRSLSGGERSFSTVSFIMALWEAMESPFRCLDEFDVFMDMVNRRISMEMMLKVAKEQQERQFILLTPQDMSSIGQSKRVKIFKLQDPERGQTTLNFQAPDP</sequence>
<dbReference type="Proteomes" id="UP001159427">
    <property type="component" value="Unassembled WGS sequence"/>
</dbReference>
<keyword evidence="5" id="KW-0547">Nucleotide-binding</keyword>
<keyword evidence="9" id="KW-0233">DNA recombination</keyword>
<evidence type="ECO:0000256" key="10">
    <source>
        <dbReference type="ARBA" id="ARBA00023204"/>
    </source>
</evidence>
<reference evidence="13 14" key="1">
    <citation type="submission" date="2022-05" db="EMBL/GenBank/DDBJ databases">
        <authorList>
            <consortium name="Genoscope - CEA"/>
            <person name="William W."/>
        </authorList>
    </citation>
    <scope>NUCLEOTIDE SEQUENCE [LARGE SCALE GENOMIC DNA]</scope>
</reference>
<comment type="subcellular location">
    <subcellularLocation>
        <location evidence="2">Chromosome</location>
    </subcellularLocation>
    <subcellularLocation>
        <location evidence="1">Nucleus</location>
    </subcellularLocation>
</comment>
<dbReference type="InterPro" id="IPR003395">
    <property type="entry name" value="RecF/RecN/SMC_N"/>
</dbReference>
<keyword evidence="11" id="KW-0539">Nucleus</keyword>
<dbReference type="Gene3D" id="3.40.50.300">
    <property type="entry name" value="P-loop containing nucleotide triphosphate hydrolases"/>
    <property type="match status" value="1"/>
</dbReference>
<evidence type="ECO:0000256" key="8">
    <source>
        <dbReference type="ARBA" id="ARBA00023054"/>
    </source>
</evidence>
<evidence type="ECO:0000313" key="14">
    <source>
        <dbReference type="Proteomes" id="UP001159427"/>
    </source>
</evidence>
<gene>
    <name evidence="13" type="ORF">PEVE_00001674</name>
</gene>
<evidence type="ECO:0000256" key="3">
    <source>
        <dbReference type="ARBA" id="ARBA00006793"/>
    </source>
</evidence>
<organism evidence="13 14">
    <name type="scientific">Porites evermanni</name>
    <dbReference type="NCBI Taxonomy" id="104178"/>
    <lineage>
        <taxon>Eukaryota</taxon>
        <taxon>Metazoa</taxon>
        <taxon>Cnidaria</taxon>
        <taxon>Anthozoa</taxon>
        <taxon>Hexacorallia</taxon>
        <taxon>Scleractinia</taxon>
        <taxon>Fungiina</taxon>
        <taxon>Poritidae</taxon>
        <taxon>Porites</taxon>
    </lineage>
</organism>
<dbReference type="InterPro" id="IPR027417">
    <property type="entry name" value="P-loop_NTPase"/>
</dbReference>
<dbReference type="EMBL" id="CALNXI010001096">
    <property type="protein sequence ID" value="CAH3155289.1"/>
    <property type="molecule type" value="Genomic_DNA"/>
</dbReference>
<evidence type="ECO:0000256" key="11">
    <source>
        <dbReference type="ARBA" id="ARBA00023242"/>
    </source>
</evidence>